<keyword evidence="4 6" id="KW-1133">Transmembrane helix</keyword>
<feature type="domain" description="GtrA/DPMS transmembrane" evidence="7">
    <location>
        <begin position="21"/>
        <end position="138"/>
    </location>
</feature>
<protein>
    <submittedName>
        <fullName evidence="8">GtrA family protein</fullName>
    </submittedName>
</protein>
<comment type="subcellular location">
    <subcellularLocation>
        <location evidence="1">Membrane</location>
        <topology evidence="1">Multi-pass membrane protein</topology>
    </subcellularLocation>
</comment>
<reference evidence="8 9" key="1">
    <citation type="submission" date="2020-08" db="EMBL/GenBank/DDBJ databases">
        <title>A Genomic Blueprint of the Chicken Gut Microbiome.</title>
        <authorList>
            <person name="Gilroy R."/>
            <person name="Ravi A."/>
            <person name="Getino M."/>
            <person name="Pursley I."/>
            <person name="Horton D.L."/>
            <person name="Alikhan N.-F."/>
            <person name="Baker D."/>
            <person name="Gharbi K."/>
            <person name="Hall N."/>
            <person name="Watson M."/>
            <person name="Adriaenssens E.M."/>
            <person name="Foster-Nyarko E."/>
            <person name="Jarju S."/>
            <person name="Secka A."/>
            <person name="Antonio M."/>
            <person name="Oren A."/>
            <person name="Chaudhuri R."/>
            <person name="La Ragione R.M."/>
            <person name="Hildebrand F."/>
            <person name="Pallen M.J."/>
        </authorList>
    </citation>
    <scope>NUCLEOTIDE SEQUENCE [LARGE SCALE GENOMIC DNA]</scope>
    <source>
        <strain evidence="8 9">Sa3CVN1</strain>
    </source>
</reference>
<sequence>MKLEADDIKHLFHGKLKHVSKFSLVGITNTLIDFLVFIVSNELLGVNYILSQVLGYSFGVINSFILNKKWTFDDQRSSKKTVHELVQFTVVNLVSLIITMVAMKLLVTNLNLNLYISKVLVTCIAQVTNFCGYKLWVFS</sequence>
<dbReference type="Proteomes" id="UP000627781">
    <property type="component" value="Unassembled WGS sequence"/>
</dbReference>
<evidence type="ECO:0000256" key="3">
    <source>
        <dbReference type="ARBA" id="ARBA00022692"/>
    </source>
</evidence>
<feature type="transmembrane region" description="Helical" evidence="6">
    <location>
        <begin position="85"/>
        <end position="103"/>
    </location>
</feature>
<name>A0ABR8PVJ9_9CLOT</name>
<evidence type="ECO:0000313" key="8">
    <source>
        <dbReference type="EMBL" id="MBD7912158.1"/>
    </source>
</evidence>
<evidence type="ECO:0000256" key="4">
    <source>
        <dbReference type="ARBA" id="ARBA00022989"/>
    </source>
</evidence>
<evidence type="ECO:0000256" key="6">
    <source>
        <dbReference type="SAM" id="Phobius"/>
    </source>
</evidence>
<dbReference type="EMBL" id="JACSRA010000020">
    <property type="protein sequence ID" value="MBD7912158.1"/>
    <property type="molecule type" value="Genomic_DNA"/>
</dbReference>
<evidence type="ECO:0000256" key="5">
    <source>
        <dbReference type="ARBA" id="ARBA00023136"/>
    </source>
</evidence>
<dbReference type="Pfam" id="PF04138">
    <property type="entry name" value="GtrA_DPMS_TM"/>
    <property type="match status" value="1"/>
</dbReference>
<keyword evidence="3 6" id="KW-0812">Transmembrane</keyword>
<keyword evidence="5 6" id="KW-0472">Membrane</keyword>
<feature type="transmembrane region" description="Helical" evidence="6">
    <location>
        <begin position="21"/>
        <end position="39"/>
    </location>
</feature>
<evidence type="ECO:0000313" key="9">
    <source>
        <dbReference type="Proteomes" id="UP000627781"/>
    </source>
</evidence>
<gene>
    <name evidence="8" type="ORF">H9661_12400</name>
</gene>
<dbReference type="PANTHER" id="PTHR38459">
    <property type="entry name" value="PROPHAGE BACTOPRENOL-LINKED GLUCOSE TRANSLOCASE HOMOLOG"/>
    <property type="match status" value="1"/>
</dbReference>
<feature type="transmembrane region" description="Helical" evidence="6">
    <location>
        <begin position="45"/>
        <end position="65"/>
    </location>
</feature>
<accession>A0ABR8PVJ9</accession>
<dbReference type="PANTHER" id="PTHR38459:SF1">
    <property type="entry name" value="PROPHAGE BACTOPRENOL-LINKED GLUCOSE TRANSLOCASE HOMOLOG"/>
    <property type="match status" value="1"/>
</dbReference>
<organism evidence="8 9">
    <name type="scientific">Clostridium cibarium</name>
    <dbReference type="NCBI Taxonomy" id="2762247"/>
    <lineage>
        <taxon>Bacteria</taxon>
        <taxon>Bacillati</taxon>
        <taxon>Bacillota</taxon>
        <taxon>Clostridia</taxon>
        <taxon>Eubacteriales</taxon>
        <taxon>Clostridiaceae</taxon>
        <taxon>Clostridium</taxon>
    </lineage>
</organism>
<dbReference type="InterPro" id="IPR007267">
    <property type="entry name" value="GtrA_DPMS_TM"/>
</dbReference>
<dbReference type="RefSeq" id="WP_143317641.1">
    <property type="nucleotide sequence ID" value="NZ_JACSRA010000020.1"/>
</dbReference>
<evidence type="ECO:0000256" key="2">
    <source>
        <dbReference type="ARBA" id="ARBA00009399"/>
    </source>
</evidence>
<dbReference type="InterPro" id="IPR051401">
    <property type="entry name" value="GtrA_CellWall_Glycosyl"/>
</dbReference>
<keyword evidence="9" id="KW-1185">Reference proteome</keyword>
<comment type="similarity">
    <text evidence="2">Belongs to the GtrA family.</text>
</comment>
<comment type="caution">
    <text evidence="8">The sequence shown here is derived from an EMBL/GenBank/DDBJ whole genome shotgun (WGS) entry which is preliminary data.</text>
</comment>
<evidence type="ECO:0000259" key="7">
    <source>
        <dbReference type="Pfam" id="PF04138"/>
    </source>
</evidence>
<evidence type="ECO:0000256" key="1">
    <source>
        <dbReference type="ARBA" id="ARBA00004141"/>
    </source>
</evidence>
<proteinExistence type="inferred from homology"/>